<keyword evidence="1" id="KW-0812">Transmembrane</keyword>
<protein>
    <submittedName>
        <fullName evidence="2">Putative membrane protein</fullName>
    </submittedName>
</protein>
<evidence type="ECO:0000313" key="3">
    <source>
        <dbReference type="Proteomes" id="UP000029389"/>
    </source>
</evidence>
<dbReference type="Proteomes" id="UP000029389">
    <property type="component" value="Unassembled WGS sequence"/>
</dbReference>
<gene>
    <name evidence="2" type="ORF">DJ93_5735</name>
</gene>
<keyword evidence="1" id="KW-1133">Transmembrane helix</keyword>
<reference evidence="2 3" key="1">
    <citation type="submission" date="2014-04" db="EMBL/GenBank/DDBJ databases">
        <authorList>
            <person name="Bishop-Lilly K.A."/>
            <person name="Broomall S.M."/>
            <person name="Chain P.S."/>
            <person name="Chertkov O."/>
            <person name="Coyne S.R."/>
            <person name="Daligault H.E."/>
            <person name="Davenport K.W."/>
            <person name="Erkkila T."/>
            <person name="Frey K.G."/>
            <person name="Gibbons H.S."/>
            <person name="Gu W."/>
            <person name="Jaissle J."/>
            <person name="Johnson S.L."/>
            <person name="Koroleva G.I."/>
            <person name="Ladner J.T."/>
            <person name="Lo C.-C."/>
            <person name="Minogue T.D."/>
            <person name="Munk C."/>
            <person name="Palacios G.F."/>
            <person name="Redden C.L."/>
            <person name="Rosenzweig C.N."/>
            <person name="Scholz M.B."/>
            <person name="Teshima H."/>
            <person name="Xu Y."/>
        </authorList>
    </citation>
    <scope>NUCLEOTIDE SEQUENCE [LARGE SCALE GENOMIC DNA]</scope>
    <source>
        <strain evidence="2 3">BHP</strain>
    </source>
</reference>
<organism evidence="2 3">
    <name type="scientific">Bacillus clarus</name>
    <dbReference type="NCBI Taxonomy" id="2338372"/>
    <lineage>
        <taxon>Bacteria</taxon>
        <taxon>Bacillati</taxon>
        <taxon>Bacillota</taxon>
        <taxon>Bacilli</taxon>
        <taxon>Bacillales</taxon>
        <taxon>Bacillaceae</taxon>
        <taxon>Bacillus</taxon>
        <taxon>Bacillus cereus group</taxon>
    </lineage>
</organism>
<proteinExistence type="predicted"/>
<name>A0A090Y9Z3_9BACI</name>
<evidence type="ECO:0000313" key="2">
    <source>
        <dbReference type="EMBL" id="KFM95011.1"/>
    </source>
</evidence>
<dbReference type="AlphaFoldDB" id="A0A090Y9Z3"/>
<dbReference type="PATRIC" id="fig|1405.8.peg.5927"/>
<evidence type="ECO:0000256" key="1">
    <source>
        <dbReference type="SAM" id="Phobius"/>
    </source>
</evidence>
<feature type="transmembrane region" description="Helical" evidence="1">
    <location>
        <begin position="7"/>
        <end position="29"/>
    </location>
</feature>
<accession>A0A090Y9Z3</accession>
<comment type="caution">
    <text evidence="2">The sequence shown here is derived from an EMBL/GenBank/DDBJ whole genome shotgun (WGS) entry which is preliminary data.</text>
</comment>
<sequence length="41" mass="4593">MFGKFKFYLIGFAAISILGGIIVGANFLFHNIYRLIVGKEI</sequence>
<keyword evidence="1" id="KW-0472">Membrane</keyword>
<dbReference type="EMBL" id="JMQC01000011">
    <property type="protein sequence ID" value="KFM95011.1"/>
    <property type="molecule type" value="Genomic_DNA"/>
</dbReference>